<organism evidence="1 2">
    <name type="scientific">Tahibacter amnicola</name>
    <dbReference type="NCBI Taxonomy" id="2976241"/>
    <lineage>
        <taxon>Bacteria</taxon>
        <taxon>Pseudomonadati</taxon>
        <taxon>Pseudomonadota</taxon>
        <taxon>Gammaproteobacteria</taxon>
        <taxon>Lysobacterales</taxon>
        <taxon>Rhodanobacteraceae</taxon>
        <taxon>Tahibacter</taxon>
    </lineage>
</organism>
<gene>
    <name evidence="1" type="ORF">N4264_04480</name>
</gene>
<evidence type="ECO:0000313" key="1">
    <source>
        <dbReference type="EMBL" id="UXI68918.1"/>
    </source>
</evidence>
<name>A0ABY6BFW5_9GAMM</name>
<proteinExistence type="predicted"/>
<keyword evidence="2" id="KW-1185">Reference proteome</keyword>
<accession>A0ABY6BFW5</accession>
<dbReference type="EMBL" id="CP104694">
    <property type="protein sequence ID" value="UXI68918.1"/>
    <property type="molecule type" value="Genomic_DNA"/>
</dbReference>
<protein>
    <submittedName>
        <fullName evidence="1">Mitochondrial fission ELM1 family protein</fullName>
    </submittedName>
</protein>
<dbReference type="PANTHER" id="PTHR33986">
    <property type="entry name" value="OS02G0535700 PROTEIN"/>
    <property type="match status" value="1"/>
</dbReference>
<dbReference type="PANTHER" id="PTHR33986:SF15">
    <property type="entry name" value="MITOCHONDRIAL FISSION PROTEIN ELM1"/>
    <property type="match status" value="1"/>
</dbReference>
<dbReference type="Pfam" id="PF06258">
    <property type="entry name" value="Mito_fiss_Elm1"/>
    <property type="match status" value="1"/>
</dbReference>
<dbReference type="Proteomes" id="UP001064632">
    <property type="component" value="Chromosome"/>
</dbReference>
<evidence type="ECO:0000313" key="2">
    <source>
        <dbReference type="Proteomes" id="UP001064632"/>
    </source>
</evidence>
<dbReference type="InterPro" id="IPR009367">
    <property type="entry name" value="Elm1-like"/>
</dbReference>
<dbReference type="RefSeq" id="WP_261695877.1">
    <property type="nucleotide sequence ID" value="NZ_CP104694.1"/>
</dbReference>
<reference evidence="1" key="1">
    <citation type="submission" date="2022-09" db="EMBL/GenBank/DDBJ databases">
        <title>Tahibacter sp. nov., isolated from a fresh water.</title>
        <authorList>
            <person name="Baek J.H."/>
            <person name="Lee J.K."/>
            <person name="Kim J.M."/>
            <person name="Jeon C.O."/>
        </authorList>
    </citation>
    <scope>NUCLEOTIDE SEQUENCE</scope>
    <source>
        <strain evidence="1">W38</strain>
    </source>
</reference>
<sequence length="323" mass="34584">MITDGAAGNERQALALAEALGVPTRVWQVAPAPPWRWLAPRGVAGARLALPASTRAQFMPPWPDLAIGCGRAAALYTRGLRRWSQGRTFCVQILDPRIDPAQWNLVVAPRHDGLSGANVLVPLGSLNPIDDAWLAAGAEAFPDLAAFPAPRTVVLIGANHRDVAVSTEYCVGLVERLGAFHARFGGSFLVSTSRRTPVALRDFLRSAFARFPGCFWGGAEDGANPYAGYLAHADRIVVTPDSVNMLSEACAVGVPVSCWLPTPPRGKLGRFHAALAQEGWVQPLTESGSRAQPGALRETERIADEVRQRLVAHRMATGHCEPG</sequence>